<gene>
    <name evidence="2" type="ORF">BDV29DRAFT_155022</name>
</gene>
<evidence type="ECO:0000313" key="2">
    <source>
        <dbReference type="EMBL" id="KAB8076096.1"/>
    </source>
</evidence>
<dbReference type="InterPro" id="IPR014710">
    <property type="entry name" value="RmlC-like_jellyroll"/>
</dbReference>
<evidence type="ECO:0000313" key="3">
    <source>
        <dbReference type="Proteomes" id="UP000326565"/>
    </source>
</evidence>
<dbReference type="Proteomes" id="UP000326565">
    <property type="component" value="Unassembled WGS sequence"/>
</dbReference>
<dbReference type="Gene3D" id="2.60.120.10">
    <property type="entry name" value="Jelly Rolls"/>
    <property type="match status" value="1"/>
</dbReference>
<accession>A0A5N5X602</accession>
<sequence>MPQSVIFNAEQPTAVKVGDKFTGDVYFEMIHKESKVQFANVTFTPCARTYWHTHEEGQILKVTTGSGWVCDKGEVPRRIKAGDVIWAPPGTTHWHGADEGSLMTHFVVGFGGMTWHDEVTDEEYKRRE</sequence>
<feature type="domain" description="Cupin type-2" evidence="1">
    <location>
        <begin position="41"/>
        <end position="99"/>
    </location>
</feature>
<dbReference type="AlphaFoldDB" id="A0A5N5X602"/>
<dbReference type="PANTHER" id="PTHR43698">
    <property type="entry name" value="RIBD C-TERMINAL DOMAIN CONTAINING PROTEIN"/>
    <property type="match status" value="1"/>
</dbReference>
<name>A0A5N5X602_9EURO</name>
<dbReference type="InterPro" id="IPR011051">
    <property type="entry name" value="RmlC_Cupin_sf"/>
</dbReference>
<organism evidence="2 3">
    <name type="scientific">Aspergillus leporis</name>
    <dbReference type="NCBI Taxonomy" id="41062"/>
    <lineage>
        <taxon>Eukaryota</taxon>
        <taxon>Fungi</taxon>
        <taxon>Dikarya</taxon>
        <taxon>Ascomycota</taxon>
        <taxon>Pezizomycotina</taxon>
        <taxon>Eurotiomycetes</taxon>
        <taxon>Eurotiomycetidae</taxon>
        <taxon>Eurotiales</taxon>
        <taxon>Aspergillaceae</taxon>
        <taxon>Aspergillus</taxon>
        <taxon>Aspergillus subgen. Circumdati</taxon>
    </lineage>
</organism>
<keyword evidence="3" id="KW-1185">Reference proteome</keyword>
<dbReference type="EMBL" id="ML732185">
    <property type="protein sequence ID" value="KAB8076096.1"/>
    <property type="molecule type" value="Genomic_DNA"/>
</dbReference>
<dbReference type="SUPFAM" id="SSF51182">
    <property type="entry name" value="RmlC-like cupins"/>
    <property type="match status" value="1"/>
</dbReference>
<dbReference type="InterPro" id="IPR013096">
    <property type="entry name" value="Cupin_2"/>
</dbReference>
<dbReference type="OrthoDB" id="2096797at2759"/>
<dbReference type="InterPro" id="IPR047263">
    <property type="entry name" value="HNL-like_cupin"/>
</dbReference>
<reference evidence="2 3" key="1">
    <citation type="submission" date="2019-04" db="EMBL/GenBank/DDBJ databases">
        <title>Friends and foes A comparative genomics study of 23 Aspergillus species from section Flavi.</title>
        <authorList>
            <consortium name="DOE Joint Genome Institute"/>
            <person name="Kjaerbolling I."/>
            <person name="Vesth T."/>
            <person name="Frisvad J.C."/>
            <person name="Nybo J.L."/>
            <person name="Theobald S."/>
            <person name="Kildgaard S."/>
            <person name="Isbrandt T."/>
            <person name="Kuo A."/>
            <person name="Sato A."/>
            <person name="Lyhne E.K."/>
            <person name="Kogle M.E."/>
            <person name="Wiebenga A."/>
            <person name="Kun R.S."/>
            <person name="Lubbers R.J."/>
            <person name="Makela M.R."/>
            <person name="Barry K."/>
            <person name="Chovatia M."/>
            <person name="Clum A."/>
            <person name="Daum C."/>
            <person name="Haridas S."/>
            <person name="He G."/>
            <person name="LaButti K."/>
            <person name="Lipzen A."/>
            <person name="Mondo S."/>
            <person name="Riley R."/>
            <person name="Salamov A."/>
            <person name="Simmons B.A."/>
            <person name="Magnuson J.K."/>
            <person name="Henrissat B."/>
            <person name="Mortensen U.H."/>
            <person name="Larsen T.O."/>
            <person name="Devries R.P."/>
            <person name="Grigoriev I.V."/>
            <person name="Machida M."/>
            <person name="Baker S.E."/>
            <person name="Andersen M.R."/>
        </authorList>
    </citation>
    <scope>NUCLEOTIDE SEQUENCE [LARGE SCALE GENOMIC DNA]</scope>
    <source>
        <strain evidence="2 3">CBS 151.66</strain>
    </source>
</reference>
<dbReference type="PANTHER" id="PTHR43698:SF1">
    <property type="entry name" value="BLL4564 PROTEIN"/>
    <property type="match status" value="1"/>
</dbReference>
<dbReference type="Pfam" id="PF07883">
    <property type="entry name" value="Cupin_2"/>
    <property type="match status" value="1"/>
</dbReference>
<dbReference type="CDD" id="cd02233">
    <property type="entry name" value="cupin_HNL-like"/>
    <property type="match status" value="1"/>
</dbReference>
<protein>
    <submittedName>
        <fullName evidence="2">RmlC-like cupin</fullName>
    </submittedName>
</protein>
<proteinExistence type="predicted"/>
<evidence type="ECO:0000259" key="1">
    <source>
        <dbReference type="Pfam" id="PF07883"/>
    </source>
</evidence>